<dbReference type="AlphaFoldDB" id="A0A9N9RQE0"/>
<dbReference type="PANTHER" id="PTHR24373">
    <property type="entry name" value="SLIT RELATED LEUCINE-RICH REPEAT NEURONAL PROTEIN"/>
    <property type="match status" value="1"/>
</dbReference>
<keyword evidence="1" id="KW-0433">Leucine-rich repeat</keyword>
<dbReference type="EMBL" id="OU895877">
    <property type="protein sequence ID" value="CAG9801206.1"/>
    <property type="molecule type" value="Genomic_DNA"/>
</dbReference>
<name>A0A9N9RQE0_9DIPT</name>
<reference evidence="5" key="1">
    <citation type="submission" date="2022-01" db="EMBL/GenBank/DDBJ databases">
        <authorList>
            <person name="King R."/>
        </authorList>
    </citation>
    <scope>NUCLEOTIDE SEQUENCE</scope>
</reference>
<feature type="chain" id="PRO_5040392521" evidence="4">
    <location>
        <begin position="24"/>
        <end position="318"/>
    </location>
</feature>
<dbReference type="InterPro" id="IPR050328">
    <property type="entry name" value="Dev_Immune_Receptor"/>
</dbReference>
<accession>A0A9N9RQE0</accession>
<evidence type="ECO:0000256" key="3">
    <source>
        <dbReference type="ARBA" id="ARBA00022737"/>
    </source>
</evidence>
<proteinExistence type="predicted"/>
<keyword evidence="2 4" id="KW-0732">Signal</keyword>
<keyword evidence="3" id="KW-0677">Repeat</keyword>
<evidence type="ECO:0000313" key="5">
    <source>
        <dbReference type="EMBL" id="CAG9801206.1"/>
    </source>
</evidence>
<dbReference type="Proteomes" id="UP001153620">
    <property type="component" value="Chromosome 1"/>
</dbReference>
<dbReference type="Gene3D" id="3.80.10.10">
    <property type="entry name" value="Ribonuclease Inhibitor"/>
    <property type="match status" value="2"/>
</dbReference>
<dbReference type="SMART" id="SM00369">
    <property type="entry name" value="LRR_TYP"/>
    <property type="match status" value="6"/>
</dbReference>
<evidence type="ECO:0000256" key="2">
    <source>
        <dbReference type="ARBA" id="ARBA00022729"/>
    </source>
</evidence>
<sequence>MTYLKFCGLFLLISVINLDIASSYKCNFLEKTQSSDRIYTCMATLDTTGKEHHLANKNDNDVLRLEFELPSTDNSPIMTDTDYPFCNKYPKIQKILLKKIKSLDKNFLQNCRNLESFTILRTETKLIPVLLFSKNTKLTTLDLSKNTITTVNENAFANNKELIYLSLDENKISTIQPNTFKSLTKVSYLGLRGNKIKILNPTWFETLGNLKYLDFGANGIADLPKNIFSHLGNLQKLYLDSNKLTTLHHDSLGTATKLAEVHLDYNKINSIDEKIVDNTPVQRFVLDGAVCFKQKKSIKRDTMKADLKACFTNYQARV</sequence>
<gene>
    <name evidence="5" type="ORF">CHIRRI_LOCUS4140</name>
</gene>
<feature type="signal peptide" evidence="4">
    <location>
        <begin position="1"/>
        <end position="23"/>
    </location>
</feature>
<dbReference type="PANTHER" id="PTHR24373:SF275">
    <property type="entry name" value="TIR DOMAIN-CONTAINING PROTEIN"/>
    <property type="match status" value="1"/>
</dbReference>
<evidence type="ECO:0000256" key="4">
    <source>
        <dbReference type="SAM" id="SignalP"/>
    </source>
</evidence>
<protein>
    <submittedName>
        <fullName evidence="5">Uncharacterized protein</fullName>
    </submittedName>
</protein>
<evidence type="ECO:0000313" key="6">
    <source>
        <dbReference type="Proteomes" id="UP001153620"/>
    </source>
</evidence>
<reference evidence="5" key="2">
    <citation type="submission" date="2022-10" db="EMBL/GenBank/DDBJ databases">
        <authorList>
            <consortium name="ENA_rothamsted_submissions"/>
            <consortium name="culmorum"/>
            <person name="King R."/>
        </authorList>
    </citation>
    <scope>NUCLEOTIDE SEQUENCE</scope>
</reference>
<keyword evidence="6" id="KW-1185">Reference proteome</keyword>
<dbReference type="InterPro" id="IPR003591">
    <property type="entry name" value="Leu-rich_rpt_typical-subtyp"/>
</dbReference>
<dbReference type="PROSITE" id="PS51450">
    <property type="entry name" value="LRR"/>
    <property type="match status" value="1"/>
</dbReference>
<dbReference type="Pfam" id="PF13855">
    <property type="entry name" value="LRR_8"/>
    <property type="match status" value="2"/>
</dbReference>
<dbReference type="InterPro" id="IPR001611">
    <property type="entry name" value="Leu-rich_rpt"/>
</dbReference>
<dbReference type="SUPFAM" id="SSF52058">
    <property type="entry name" value="L domain-like"/>
    <property type="match status" value="1"/>
</dbReference>
<evidence type="ECO:0000256" key="1">
    <source>
        <dbReference type="ARBA" id="ARBA00022614"/>
    </source>
</evidence>
<dbReference type="OrthoDB" id="7787493at2759"/>
<organism evidence="5 6">
    <name type="scientific">Chironomus riparius</name>
    <dbReference type="NCBI Taxonomy" id="315576"/>
    <lineage>
        <taxon>Eukaryota</taxon>
        <taxon>Metazoa</taxon>
        <taxon>Ecdysozoa</taxon>
        <taxon>Arthropoda</taxon>
        <taxon>Hexapoda</taxon>
        <taxon>Insecta</taxon>
        <taxon>Pterygota</taxon>
        <taxon>Neoptera</taxon>
        <taxon>Endopterygota</taxon>
        <taxon>Diptera</taxon>
        <taxon>Nematocera</taxon>
        <taxon>Chironomoidea</taxon>
        <taxon>Chironomidae</taxon>
        <taxon>Chironominae</taxon>
        <taxon>Chironomus</taxon>
    </lineage>
</organism>
<dbReference type="InterPro" id="IPR032675">
    <property type="entry name" value="LRR_dom_sf"/>
</dbReference>